<dbReference type="InterPro" id="IPR001647">
    <property type="entry name" value="HTH_TetR"/>
</dbReference>
<dbReference type="Proteomes" id="UP000326354">
    <property type="component" value="Chromosome"/>
</dbReference>
<gene>
    <name evidence="4" type="ORF">UABAM_05168</name>
</gene>
<evidence type="ECO:0000313" key="5">
    <source>
        <dbReference type="Proteomes" id="UP000326354"/>
    </source>
</evidence>
<dbReference type="InterPro" id="IPR009057">
    <property type="entry name" value="Homeodomain-like_sf"/>
</dbReference>
<dbReference type="Gene3D" id="1.10.357.10">
    <property type="entry name" value="Tetracycline Repressor, domain 2"/>
    <property type="match status" value="1"/>
</dbReference>
<dbReference type="InterPro" id="IPR041483">
    <property type="entry name" value="TetR_C_34"/>
</dbReference>
<dbReference type="PRINTS" id="PR00455">
    <property type="entry name" value="HTHTETR"/>
</dbReference>
<dbReference type="InterPro" id="IPR050624">
    <property type="entry name" value="HTH-type_Tx_Regulator"/>
</dbReference>
<feature type="DNA-binding region" description="H-T-H motif" evidence="2">
    <location>
        <begin position="75"/>
        <end position="94"/>
    </location>
</feature>
<dbReference type="KEGG" id="uam:UABAM_05168"/>
<dbReference type="AlphaFoldDB" id="A0A5S9ITC2"/>
<keyword evidence="1 2" id="KW-0238">DNA-binding</keyword>
<evidence type="ECO:0000256" key="2">
    <source>
        <dbReference type="PROSITE-ProRule" id="PRU00335"/>
    </source>
</evidence>
<dbReference type="EMBL" id="AP019860">
    <property type="protein sequence ID" value="BBM86780.1"/>
    <property type="molecule type" value="Genomic_DNA"/>
</dbReference>
<proteinExistence type="predicted"/>
<dbReference type="PANTHER" id="PTHR43479">
    <property type="entry name" value="ACREF/ENVCD OPERON REPRESSOR-RELATED"/>
    <property type="match status" value="1"/>
</dbReference>
<dbReference type="Pfam" id="PF00440">
    <property type="entry name" value="TetR_N"/>
    <property type="match status" value="1"/>
</dbReference>
<dbReference type="SUPFAM" id="SSF46689">
    <property type="entry name" value="Homeodomain-like"/>
    <property type="match status" value="1"/>
</dbReference>
<feature type="domain" description="HTH tetR-type" evidence="3">
    <location>
        <begin position="53"/>
        <end position="112"/>
    </location>
</feature>
<accession>A0A5S9ITC2</accession>
<dbReference type="GO" id="GO:0003677">
    <property type="term" value="F:DNA binding"/>
    <property type="evidence" value="ECO:0007669"/>
    <property type="project" value="UniProtKB-UniRule"/>
</dbReference>
<keyword evidence="5" id="KW-1185">Reference proteome</keyword>
<evidence type="ECO:0000256" key="1">
    <source>
        <dbReference type="ARBA" id="ARBA00023125"/>
    </source>
</evidence>
<evidence type="ECO:0000313" key="4">
    <source>
        <dbReference type="EMBL" id="BBM86780.1"/>
    </source>
</evidence>
<dbReference type="PROSITE" id="PS50977">
    <property type="entry name" value="HTH_TETR_2"/>
    <property type="match status" value="1"/>
</dbReference>
<dbReference type="PANTHER" id="PTHR43479:SF11">
    <property type="entry name" value="ACREF_ENVCD OPERON REPRESSOR-RELATED"/>
    <property type="match status" value="1"/>
</dbReference>
<name>A0A5S9ITC2_UABAM</name>
<evidence type="ECO:0000259" key="3">
    <source>
        <dbReference type="PROSITE" id="PS50977"/>
    </source>
</evidence>
<organism evidence="4 5">
    <name type="scientific">Uabimicrobium amorphum</name>
    <dbReference type="NCBI Taxonomy" id="2596890"/>
    <lineage>
        <taxon>Bacteria</taxon>
        <taxon>Pseudomonadati</taxon>
        <taxon>Planctomycetota</taxon>
        <taxon>Candidatus Uabimicrobiia</taxon>
        <taxon>Candidatus Uabimicrobiales</taxon>
        <taxon>Candidatus Uabimicrobiaceae</taxon>
        <taxon>Candidatus Uabimicrobium</taxon>
    </lineage>
</organism>
<protein>
    <submittedName>
        <fullName evidence="4">TetR family transcriptional regulator</fullName>
    </submittedName>
</protein>
<sequence>MLELSSFFATSKLKNYYHFSVNDITKVSITDRRSFVKYFFMKNQRARSKDEKQKRKEDILNAALQLLLQKGKIASVQQIATASKVAKGTIYLYFGSKEEIYLTLFQQQWDPLFVQINNAVTKKNSQISDITKTIARYVVESKFFLPLMAACSGMLGRTADKEVVRSYQQILAKNLEHSSQILHEKFGISHQDGIQIFLRTYAIIFGMWDVVYMAPNVKQVFAEEKWTAFPSNYEKELHETLHILWAGMLR</sequence>
<reference evidence="4 5" key="1">
    <citation type="submission" date="2019-08" db="EMBL/GenBank/DDBJ databases">
        <title>Complete genome sequence of Candidatus Uab amorphum.</title>
        <authorList>
            <person name="Shiratori T."/>
            <person name="Suzuki S."/>
            <person name="Kakizawa Y."/>
            <person name="Ishida K."/>
        </authorList>
    </citation>
    <scope>NUCLEOTIDE SEQUENCE [LARGE SCALE GENOMIC DNA]</scope>
    <source>
        <strain evidence="4 5">SRT547</strain>
    </source>
</reference>
<dbReference type="Pfam" id="PF17929">
    <property type="entry name" value="TetR_C_34"/>
    <property type="match status" value="1"/>
</dbReference>